<dbReference type="InterPro" id="IPR036291">
    <property type="entry name" value="NAD(P)-bd_dom_sf"/>
</dbReference>
<dbReference type="PANTHER" id="PTHR44229">
    <property type="entry name" value="15-HYDROXYPROSTAGLANDIN DEHYDROGENASE [NAD(+)]"/>
    <property type="match status" value="1"/>
</dbReference>
<evidence type="ECO:0000256" key="2">
    <source>
        <dbReference type="ARBA" id="ARBA00023002"/>
    </source>
</evidence>
<dbReference type="Pfam" id="PF00106">
    <property type="entry name" value="adh_short"/>
    <property type="match status" value="1"/>
</dbReference>
<gene>
    <name evidence="3" type="ORF">GLRG_06230</name>
</gene>
<dbReference type="VEuPathDB" id="FungiDB:GLRG_06230"/>
<evidence type="ECO:0000313" key="3">
    <source>
        <dbReference type="EMBL" id="EFQ31086.1"/>
    </source>
</evidence>
<organism evidence="4">
    <name type="scientific">Colletotrichum graminicola (strain M1.001 / M2 / FGSC 10212)</name>
    <name type="common">Maize anthracnose fungus</name>
    <name type="synonym">Glomerella graminicola</name>
    <dbReference type="NCBI Taxonomy" id="645133"/>
    <lineage>
        <taxon>Eukaryota</taxon>
        <taxon>Fungi</taxon>
        <taxon>Dikarya</taxon>
        <taxon>Ascomycota</taxon>
        <taxon>Pezizomycotina</taxon>
        <taxon>Sordariomycetes</taxon>
        <taxon>Hypocreomycetidae</taxon>
        <taxon>Glomerellales</taxon>
        <taxon>Glomerellaceae</taxon>
        <taxon>Colletotrichum</taxon>
        <taxon>Colletotrichum graminicola species complex</taxon>
    </lineage>
</organism>
<dbReference type="SUPFAM" id="SSF51735">
    <property type="entry name" value="NAD(P)-binding Rossmann-fold domains"/>
    <property type="match status" value="1"/>
</dbReference>
<dbReference type="Proteomes" id="UP000008782">
    <property type="component" value="Unassembled WGS sequence"/>
</dbReference>
<dbReference type="HOGENOM" id="CLU_2704655_0_0_1"/>
<dbReference type="RefSeq" id="XP_008095106.1">
    <property type="nucleotide sequence ID" value="XM_008096915.1"/>
</dbReference>
<name>E3QJP8_COLGM</name>
<protein>
    <submittedName>
        <fullName evidence="3">NAD-dependent 15-hydroxyprostaglandin dehydrogenase</fullName>
    </submittedName>
</protein>
<reference evidence="4" key="1">
    <citation type="journal article" date="2012" name="Nat. Genet.">
        <title>Lifestyle transitions in plant pathogenic Colletotrichum fungi deciphered by genome and transcriptome analyses.</title>
        <authorList>
            <person name="O'Connell R.J."/>
            <person name="Thon M.R."/>
            <person name="Hacquard S."/>
            <person name="Amyotte S.G."/>
            <person name="Kleemann J."/>
            <person name="Torres M.F."/>
            <person name="Damm U."/>
            <person name="Buiate E.A."/>
            <person name="Epstein L."/>
            <person name="Alkan N."/>
            <person name="Altmueller J."/>
            <person name="Alvarado-Balderrama L."/>
            <person name="Bauser C.A."/>
            <person name="Becker C."/>
            <person name="Birren B.W."/>
            <person name="Chen Z."/>
            <person name="Choi J."/>
            <person name="Crouch J.A."/>
            <person name="Duvick J.P."/>
            <person name="Farman M.A."/>
            <person name="Gan P."/>
            <person name="Heiman D."/>
            <person name="Henrissat B."/>
            <person name="Howard R.J."/>
            <person name="Kabbage M."/>
            <person name="Koch C."/>
            <person name="Kracher B."/>
            <person name="Kubo Y."/>
            <person name="Law A.D."/>
            <person name="Lebrun M.-H."/>
            <person name="Lee Y.-H."/>
            <person name="Miyara I."/>
            <person name="Moore N."/>
            <person name="Neumann U."/>
            <person name="Nordstroem K."/>
            <person name="Panaccione D.G."/>
            <person name="Panstruga R."/>
            <person name="Place M."/>
            <person name="Proctor R.H."/>
            <person name="Prusky D."/>
            <person name="Rech G."/>
            <person name="Reinhardt R."/>
            <person name="Rollins J.A."/>
            <person name="Rounsley S."/>
            <person name="Schardl C.L."/>
            <person name="Schwartz D.C."/>
            <person name="Shenoy N."/>
            <person name="Shirasu K."/>
            <person name="Sikhakolli U.R."/>
            <person name="Stueber K."/>
            <person name="Sukno S.A."/>
            <person name="Sweigard J.A."/>
            <person name="Takano Y."/>
            <person name="Takahara H."/>
            <person name="Trail F."/>
            <person name="van der Does H.C."/>
            <person name="Voll L.M."/>
            <person name="Will I."/>
            <person name="Young S."/>
            <person name="Zeng Q."/>
            <person name="Zhang J."/>
            <person name="Zhou S."/>
            <person name="Dickman M.B."/>
            <person name="Schulze-Lefert P."/>
            <person name="Ver Loren van Themaat E."/>
            <person name="Ma L.-J."/>
            <person name="Vaillancourt L.J."/>
        </authorList>
    </citation>
    <scope>NUCLEOTIDE SEQUENCE [LARGE SCALE GENOMIC DNA]</scope>
    <source>
        <strain evidence="4">M1.001 / M2 / FGSC 10212</strain>
    </source>
</reference>
<dbReference type="STRING" id="645133.E3QJP8"/>
<dbReference type="PANTHER" id="PTHR44229:SF4">
    <property type="entry name" value="15-HYDROXYPROSTAGLANDIN DEHYDROGENASE [NAD(+)]"/>
    <property type="match status" value="1"/>
</dbReference>
<dbReference type="GO" id="GO:0016616">
    <property type="term" value="F:oxidoreductase activity, acting on the CH-OH group of donors, NAD or NADP as acceptor"/>
    <property type="evidence" value="ECO:0007669"/>
    <property type="project" value="TreeGrafter"/>
</dbReference>
<dbReference type="EMBL" id="GG697353">
    <property type="protein sequence ID" value="EFQ31086.1"/>
    <property type="molecule type" value="Genomic_DNA"/>
</dbReference>
<dbReference type="GO" id="GO:0005737">
    <property type="term" value="C:cytoplasm"/>
    <property type="evidence" value="ECO:0007669"/>
    <property type="project" value="TreeGrafter"/>
</dbReference>
<dbReference type="GeneID" id="24411595"/>
<dbReference type="Gene3D" id="3.40.50.720">
    <property type="entry name" value="NAD(P)-binding Rossmann-like Domain"/>
    <property type="match status" value="1"/>
</dbReference>
<dbReference type="AlphaFoldDB" id="E3QJP8"/>
<dbReference type="InterPro" id="IPR002347">
    <property type="entry name" value="SDR_fam"/>
</dbReference>
<keyword evidence="2" id="KW-0560">Oxidoreductase</keyword>
<sequence>MSRSVQGKSAIVTGSSSGINLAFAALLLAKGCNVAFADLTLRPEAQDVVMRHAQAAPGKGRAVFQQTDVQGWT</sequence>
<keyword evidence="4" id="KW-1185">Reference proteome</keyword>
<accession>E3QJP8</accession>
<dbReference type="OrthoDB" id="37659at2759"/>
<comment type="similarity">
    <text evidence="1">Belongs to the short-chain dehydrogenases/reductases (SDR) family.</text>
</comment>
<evidence type="ECO:0000313" key="4">
    <source>
        <dbReference type="Proteomes" id="UP000008782"/>
    </source>
</evidence>
<proteinExistence type="inferred from homology"/>
<evidence type="ECO:0000256" key="1">
    <source>
        <dbReference type="ARBA" id="ARBA00006484"/>
    </source>
</evidence>